<dbReference type="Proteomes" id="UP000005945">
    <property type="component" value="Unassembled WGS sequence"/>
</dbReference>
<organism evidence="1 2">
    <name type="scientific">Faecalibacterium prausnitzii M21/2</name>
    <dbReference type="NCBI Taxonomy" id="411485"/>
    <lineage>
        <taxon>Bacteria</taxon>
        <taxon>Bacillati</taxon>
        <taxon>Bacillota</taxon>
        <taxon>Clostridia</taxon>
        <taxon>Eubacteriales</taxon>
        <taxon>Oscillospiraceae</taxon>
        <taxon>Faecalibacterium</taxon>
    </lineage>
</organism>
<reference evidence="1 2" key="1">
    <citation type="submission" date="2007-09" db="EMBL/GenBank/DDBJ databases">
        <title>Draft genome sequence of Faecalibacterium prausnitzii M21/2.</title>
        <authorList>
            <person name="Sudarsanam P."/>
            <person name="Ley R."/>
            <person name="Guruge J."/>
            <person name="Turnbaugh P.J."/>
            <person name="Mahowald M."/>
            <person name="Liep D."/>
            <person name="Gordon J."/>
        </authorList>
    </citation>
    <scope>NUCLEOTIDE SEQUENCE [LARGE SCALE GENOMIC DNA]</scope>
    <source>
        <strain evidence="1 2">M21/2</strain>
    </source>
</reference>
<comment type="caution">
    <text evidence="1">The sequence shown here is derived from an EMBL/GenBank/DDBJ whole genome shotgun (WGS) entry which is preliminary data.</text>
</comment>
<reference evidence="1 2" key="2">
    <citation type="submission" date="2007-09" db="EMBL/GenBank/DDBJ databases">
        <authorList>
            <person name="Fulton L."/>
            <person name="Clifton S."/>
            <person name="Fulton B."/>
            <person name="Xu J."/>
            <person name="Minx P."/>
            <person name="Pepin K.H."/>
            <person name="Johnson M."/>
            <person name="Thiruvilangam P."/>
            <person name="Bhonagiri V."/>
            <person name="Nash W.E."/>
            <person name="Mardis E.R."/>
            <person name="Wilson R.K."/>
        </authorList>
    </citation>
    <scope>NUCLEOTIDE SEQUENCE [LARGE SCALE GENOMIC DNA]</scope>
    <source>
        <strain evidence="1 2">M21/2</strain>
    </source>
</reference>
<dbReference type="EMBL" id="ABED02000018">
    <property type="protein sequence ID" value="EDP22610.1"/>
    <property type="molecule type" value="Genomic_DNA"/>
</dbReference>
<gene>
    <name evidence="1" type="ORF">FAEPRAM212_00618</name>
</gene>
<dbReference type="AlphaFoldDB" id="A8S820"/>
<protein>
    <submittedName>
        <fullName evidence="1">Uncharacterized protein</fullName>
    </submittedName>
</protein>
<sequence>MTSFTTYGLIKEKNTGAYARRDAVIFLYNRKGGRLL</sequence>
<dbReference type="HOGENOM" id="CLU_3356274_0_0_9"/>
<evidence type="ECO:0000313" key="2">
    <source>
        <dbReference type="Proteomes" id="UP000005945"/>
    </source>
</evidence>
<accession>A8S820</accession>
<proteinExistence type="predicted"/>
<evidence type="ECO:0000313" key="1">
    <source>
        <dbReference type="EMBL" id="EDP22610.1"/>
    </source>
</evidence>
<name>A8S820_9FIRM</name>